<reference evidence="6" key="1">
    <citation type="submission" date="2025-08" db="UniProtKB">
        <authorList>
            <consortium name="RefSeq"/>
        </authorList>
    </citation>
    <scope>IDENTIFICATION</scope>
    <source>
        <tissue evidence="6">Muscle</tissue>
    </source>
</reference>
<gene>
    <name evidence="6" type="primary">LOC111086116</name>
</gene>
<evidence type="ECO:0000259" key="4">
    <source>
        <dbReference type="PROSITE" id="PS50184"/>
    </source>
</evidence>
<sequence length="167" mass="18225">MFEGEHILNSETVFKAGKECQSCTCKNGNVSCEPVPCPADCILSGTVDFTYQHGNIFQPEADPCVQCICLNGSISCFVTSCDKDCDHGVYSQDQCCSSCDACEYKGAIHSSGETFLSIEGEDCKKCSCKLGTVHCEQENCRELDCPIERREQLPNSCCSVCLNHTSQ</sequence>
<dbReference type="Gene3D" id="2.10.70.10">
    <property type="entry name" value="Complement Module, domain 1"/>
    <property type="match status" value="2"/>
</dbReference>
<dbReference type="SUPFAM" id="SSF57603">
    <property type="entry name" value="FnI-like domain"/>
    <property type="match status" value="3"/>
</dbReference>
<keyword evidence="3" id="KW-0732">Signal</keyword>
<dbReference type="GeneID" id="111086116"/>
<evidence type="ECO:0000256" key="3">
    <source>
        <dbReference type="ARBA" id="ARBA00022729"/>
    </source>
</evidence>
<organism evidence="5 6">
    <name type="scientific">Limulus polyphemus</name>
    <name type="common">Atlantic horseshoe crab</name>
    <dbReference type="NCBI Taxonomy" id="6850"/>
    <lineage>
        <taxon>Eukaryota</taxon>
        <taxon>Metazoa</taxon>
        <taxon>Ecdysozoa</taxon>
        <taxon>Arthropoda</taxon>
        <taxon>Chelicerata</taxon>
        <taxon>Merostomata</taxon>
        <taxon>Xiphosura</taxon>
        <taxon>Limulidae</taxon>
        <taxon>Limulus</taxon>
    </lineage>
</organism>
<dbReference type="PANTHER" id="PTHR46698:SF6">
    <property type="entry name" value="KIELIN_CHORDIN-LIKE PROTEIN"/>
    <property type="match status" value="1"/>
</dbReference>
<keyword evidence="5" id="KW-1185">Reference proteome</keyword>
<evidence type="ECO:0000256" key="1">
    <source>
        <dbReference type="ARBA" id="ARBA00004613"/>
    </source>
</evidence>
<evidence type="ECO:0000256" key="2">
    <source>
        <dbReference type="ARBA" id="ARBA00022525"/>
    </source>
</evidence>
<feature type="domain" description="VWFC" evidence="4">
    <location>
        <begin position="39"/>
        <end position="100"/>
    </location>
</feature>
<accession>A0ABM1SIG7</accession>
<evidence type="ECO:0000313" key="6">
    <source>
        <dbReference type="RefSeq" id="XP_022243422.1"/>
    </source>
</evidence>
<dbReference type="PROSITE" id="PS01208">
    <property type="entry name" value="VWFC_1"/>
    <property type="match status" value="1"/>
</dbReference>
<dbReference type="InterPro" id="IPR052424">
    <property type="entry name" value="Kielin_Chordin-BMP_Reg"/>
</dbReference>
<dbReference type="Proteomes" id="UP000694941">
    <property type="component" value="Unplaced"/>
</dbReference>
<feature type="domain" description="VWFC" evidence="4">
    <location>
        <begin position="100"/>
        <end position="162"/>
    </location>
</feature>
<dbReference type="Pfam" id="PF00093">
    <property type="entry name" value="VWC"/>
    <property type="match status" value="1"/>
</dbReference>
<dbReference type="PANTHER" id="PTHR46698">
    <property type="entry name" value="CROSSVEINLESS 2"/>
    <property type="match status" value="1"/>
</dbReference>
<dbReference type="PROSITE" id="PS50184">
    <property type="entry name" value="VWFC_2"/>
    <property type="match status" value="2"/>
</dbReference>
<dbReference type="Gene3D" id="6.20.200.20">
    <property type="match status" value="1"/>
</dbReference>
<name>A0ABM1SIG7_LIMPO</name>
<comment type="subcellular location">
    <subcellularLocation>
        <location evidence="1">Secreted</location>
    </subcellularLocation>
</comment>
<evidence type="ECO:0000313" key="5">
    <source>
        <dbReference type="Proteomes" id="UP000694941"/>
    </source>
</evidence>
<keyword evidence="2" id="KW-0964">Secreted</keyword>
<dbReference type="RefSeq" id="XP_022243422.1">
    <property type="nucleotide sequence ID" value="XM_022387714.1"/>
</dbReference>
<dbReference type="InterPro" id="IPR001007">
    <property type="entry name" value="VWF_dom"/>
</dbReference>
<dbReference type="SMART" id="SM00214">
    <property type="entry name" value="VWC"/>
    <property type="match status" value="3"/>
</dbReference>
<proteinExistence type="predicted"/>
<protein>
    <submittedName>
        <fullName evidence="6">Kielin/chordin-like protein</fullName>
    </submittedName>
</protein>